<dbReference type="PROSITE" id="PS00101">
    <property type="entry name" value="HEXAPEP_TRANSFERASES"/>
    <property type="match status" value="1"/>
</dbReference>
<evidence type="ECO:0000313" key="3">
    <source>
        <dbReference type="EMBL" id="KKR78793.1"/>
    </source>
</evidence>
<dbReference type="PANTHER" id="PTHR23416">
    <property type="entry name" value="SIALIC ACID SYNTHASE-RELATED"/>
    <property type="match status" value="1"/>
</dbReference>
<dbReference type="AlphaFoldDB" id="A0A0G0TP78"/>
<keyword evidence="2" id="KW-0677">Repeat</keyword>
<organism evidence="3 4">
    <name type="scientific">Candidatus Nomurabacteria bacterium GW2011_GWA2_40_9</name>
    <dbReference type="NCBI Taxonomy" id="1618734"/>
    <lineage>
        <taxon>Bacteria</taxon>
        <taxon>Candidatus Nomuraibacteriota</taxon>
    </lineage>
</organism>
<gene>
    <name evidence="3" type="ORF">UU24_C0025G0002</name>
</gene>
<keyword evidence="1" id="KW-0808">Transferase</keyword>
<dbReference type="GO" id="GO:0016740">
    <property type="term" value="F:transferase activity"/>
    <property type="evidence" value="ECO:0007669"/>
    <property type="project" value="UniProtKB-KW"/>
</dbReference>
<sequence>MAIPKLILILKRLYDTFSLKLRIQLYRAMGVKIGDSCFISAKAYIDKTKPEFIEIGNNCMITRGCMILCHSDAKLGGLKRLWGAREYKKVRLGNNVFLGVETTVMPGVKIGDNVVVGAKSLVTADIPPNSLAFGIPAKRVKPLKDFLKK</sequence>
<dbReference type="Proteomes" id="UP000034749">
    <property type="component" value="Unassembled WGS sequence"/>
</dbReference>
<dbReference type="Pfam" id="PF14602">
    <property type="entry name" value="Hexapep_2"/>
    <property type="match status" value="1"/>
</dbReference>
<dbReference type="Pfam" id="PF00132">
    <property type="entry name" value="Hexapep"/>
    <property type="match status" value="1"/>
</dbReference>
<reference evidence="3 4" key="1">
    <citation type="journal article" date="2015" name="Nature">
        <title>rRNA introns, odd ribosomes, and small enigmatic genomes across a large radiation of phyla.</title>
        <authorList>
            <person name="Brown C.T."/>
            <person name="Hug L.A."/>
            <person name="Thomas B.C."/>
            <person name="Sharon I."/>
            <person name="Castelle C.J."/>
            <person name="Singh A."/>
            <person name="Wilkins M.J."/>
            <person name="Williams K.H."/>
            <person name="Banfield J.F."/>
        </authorList>
    </citation>
    <scope>NUCLEOTIDE SEQUENCE [LARGE SCALE GENOMIC DNA]</scope>
</reference>
<protein>
    <recommendedName>
        <fullName evidence="5">Acyltransferase</fullName>
    </recommendedName>
</protein>
<proteinExistence type="predicted"/>
<dbReference type="InterPro" id="IPR001451">
    <property type="entry name" value="Hexapep"/>
</dbReference>
<dbReference type="CDD" id="cd04647">
    <property type="entry name" value="LbH_MAT_like"/>
    <property type="match status" value="1"/>
</dbReference>
<dbReference type="EMBL" id="LBZW01000025">
    <property type="protein sequence ID" value="KKR78793.1"/>
    <property type="molecule type" value="Genomic_DNA"/>
</dbReference>
<evidence type="ECO:0008006" key="5">
    <source>
        <dbReference type="Google" id="ProtNLM"/>
    </source>
</evidence>
<name>A0A0G0TP78_9BACT</name>
<dbReference type="InterPro" id="IPR018357">
    <property type="entry name" value="Hexapep_transf_CS"/>
</dbReference>
<dbReference type="InterPro" id="IPR011004">
    <property type="entry name" value="Trimer_LpxA-like_sf"/>
</dbReference>
<evidence type="ECO:0000256" key="2">
    <source>
        <dbReference type="ARBA" id="ARBA00022737"/>
    </source>
</evidence>
<evidence type="ECO:0000256" key="1">
    <source>
        <dbReference type="ARBA" id="ARBA00022679"/>
    </source>
</evidence>
<accession>A0A0G0TP78</accession>
<dbReference type="SUPFAM" id="SSF51161">
    <property type="entry name" value="Trimeric LpxA-like enzymes"/>
    <property type="match status" value="1"/>
</dbReference>
<comment type="caution">
    <text evidence="3">The sequence shown here is derived from an EMBL/GenBank/DDBJ whole genome shotgun (WGS) entry which is preliminary data.</text>
</comment>
<dbReference type="PANTHER" id="PTHR23416:SF78">
    <property type="entry name" value="LIPOPOLYSACCHARIDE BIOSYNTHESIS O-ACETYL TRANSFERASE WBBJ-RELATED"/>
    <property type="match status" value="1"/>
</dbReference>
<dbReference type="Gene3D" id="2.160.10.10">
    <property type="entry name" value="Hexapeptide repeat proteins"/>
    <property type="match status" value="1"/>
</dbReference>
<dbReference type="InterPro" id="IPR051159">
    <property type="entry name" value="Hexapeptide_acetyltransf"/>
</dbReference>
<evidence type="ECO:0000313" key="4">
    <source>
        <dbReference type="Proteomes" id="UP000034749"/>
    </source>
</evidence>